<evidence type="ECO:0000259" key="2">
    <source>
        <dbReference type="SMART" id="SM00494"/>
    </source>
</evidence>
<dbReference type="Proteomes" id="UP000018850">
    <property type="component" value="Unassembled WGS sequence"/>
</dbReference>
<keyword evidence="4" id="KW-1185">Reference proteome</keyword>
<accession>W2UQF5</accession>
<dbReference type="InterPro" id="IPR036508">
    <property type="entry name" value="Chitin-bd_dom_sf"/>
</dbReference>
<dbReference type="RefSeq" id="WP_038262512.1">
    <property type="nucleotide sequence ID" value="NZ_AYXY01000010.1"/>
</dbReference>
<evidence type="ECO:0000256" key="1">
    <source>
        <dbReference type="SAM" id="SignalP"/>
    </source>
</evidence>
<dbReference type="Pfam" id="PF01607">
    <property type="entry name" value="CBM_14"/>
    <property type="match status" value="1"/>
</dbReference>
<dbReference type="EMBL" id="AYXY01000010">
    <property type="protein sequence ID" value="ETN96380.1"/>
    <property type="molecule type" value="Genomic_DNA"/>
</dbReference>
<dbReference type="SMART" id="SM00494">
    <property type="entry name" value="ChtBD2"/>
    <property type="match status" value="1"/>
</dbReference>
<reference evidence="4" key="1">
    <citation type="submission" date="2013-11" db="EMBL/GenBank/DDBJ databases">
        <title>Draft genome sequence from a member of Zhouia, isolated tidal flat.</title>
        <authorList>
            <person name="Jin H."/>
            <person name="Jeon C.O."/>
        </authorList>
    </citation>
    <scope>NUCLEOTIDE SEQUENCE [LARGE SCALE GENOMIC DNA]</scope>
    <source>
        <strain evidence="4">AD3</strain>
    </source>
</reference>
<reference evidence="3 4" key="2">
    <citation type="journal article" date="2016" name="Genome Announc.">
        <title>Draft Genome Sequence of Zhouia amylolytica AD3, Isolated from Tidal Flat Sediment.</title>
        <authorList>
            <person name="Jia B."/>
            <person name="Jin H.M."/>
            <person name="Lee H.J."/>
            <person name="Jeon C.O."/>
        </authorList>
    </citation>
    <scope>NUCLEOTIDE SEQUENCE [LARGE SCALE GENOMIC DNA]</scope>
    <source>
        <strain evidence="3 4">AD3</strain>
    </source>
</reference>
<dbReference type="AlphaFoldDB" id="W2UQF5"/>
<dbReference type="Gene3D" id="2.170.140.10">
    <property type="entry name" value="Chitin binding domain"/>
    <property type="match status" value="1"/>
</dbReference>
<proteinExistence type="predicted"/>
<sequence length="154" mass="17470">MKRLFILSLVALGTICSTNAQQVVNYYSNDFDDGFYSHPFDVAKYIQISEGVEYEFSCPTEMVWNQSDERCDWAVNVEVEDSNVESCGYLYTNYTLETEVYYQWETSIGAKIAKNLGSVTFSGGGTRSLTYCDPCWAHSDGRHSCCYNHTGWSS</sequence>
<feature type="domain" description="Chitin-binding type-2" evidence="2">
    <location>
        <begin position="14"/>
        <end position="89"/>
    </location>
</feature>
<dbReference type="GO" id="GO:0008061">
    <property type="term" value="F:chitin binding"/>
    <property type="evidence" value="ECO:0007669"/>
    <property type="project" value="InterPro"/>
</dbReference>
<comment type="caution">
    <text evidence="3">The sequence shown here is derived from an EMBL/GenBank/DDBJ whole genome shotgun (WGS) entry which is preliminary data.</text>
</comment>
<dbReference type="SUPFAM" id="SSF57625">
    <property type="entry name" value="Invertebrate chitin-binding proteins"/>
    <property type="match status" value="1"/>
</dbReference>
<dbReference type="GO" id="GO:0005576">
    <property type="term" value="C:extracellular region"/>
    <property type="evidence" value="ECO:0007669"/>
    <property type="project" value="InterPro"/>
</dbReference>
<feature type="signal peptide" evidence="1">
    <location>
        <begin position="1"/>
        <end position="22"/>
    </location>
</feature>
<gene>
    <name evidence="3" type="ORF">P278_07240</name>
</gene>
<name>W2UQF5_9FLAO</name>
<evidence type="ECO:0000313" key="4">
    <source>
        <dbReference type="Proteomes" id="UP000018850"/>
    </source>
</evidence>
<organism evidence="3 4">
    <name type="scientific">Zhouia amylolytica AD3</name>
    <dbReference type="NCBI Taxonomy" id="1286632"/>
    <lineage>
        <taxon>Bacteria</taxon>
        <taxon>Pseudomonadati</taxon>
        <taxon>Bacteroidota</taxon>
        <taxon>Flavobacteriia</taxon>
        <taxon>Flavobacteriales</taxon>
        <taxon>Flavobacteriaceae</taxon>
        <taxon>Zhouia</taxon>
    </lineage>
</organism>
<dbReference type="InterPro" id="IPR002557">
    <property type="entry name" value="Chitin-bd_dom"/>
</dbReference>
<evidence type="ECO:0000313" key="3">
    <source>
        <dbReference type="EMBL" id="ETN96380.1"/>
    </source>
</evidence>
<protein>
    <recommendedName>
        <fullName evidence="2">Chitin-binding type-2 domain-containing protein</fullName>
    </recommendedName>
</protein>
<keyword evidence="1" id="KW-0732">Signal</keyword>
<feature type="chain" id="PRO_5004826064" description="Chitin-binding type-2 domain-containing protein" evidence="1">
    <location>
        <begin position="23"/>
        <end position="154"/>
    </location>
</feature>